<accession>A0A511ZQD8</accession>
<dbReference type="STRING" id="582851.GCA_900162665_03485"/>
<proteinExistence type="predicted"/>
<name>A0A511ZQD8_9BACI</name>
<dbReference type="InterPro" id="IPR002508">
    <property type="entry name" value="MurNAc-LAA_cat"/>
</dbReference>
<comment type="caution">
    <text evidence="3">The sequence shown here is derived from an EMBL/GenBank/DDBJ whole genome shotgun (WGS) entry which is preliminary data.</text>
</comment>
<gene>
    <name evidence="3" type="ORF">OSO01_44050</name>
</gene>
<dbReference type="GO" id="GO:0008745">
    <property type="term" value="F:N-acetylmuramoyl-L-alanine amidase activity"/>
    <property type="evidence" value="ECO:0007669"/>
    <property type="project" value="InterPro"/>
</dbReference>
<dbReference type="SMART" id="SM00646">
    <property type="entry name" value="Ami_3"/>
    <property type="match status" value="1"/>
</dbReference>
<dbReference type="AlphaFoldDB" id="A0A511ZQD8"/>
<protein>
    <recommendedName>
        <fullName evidence="2">MurNAc-LAA domain-containing protein</fullName>
    </recommendedName>
</protein>
<dbReference type="InterPro" id="IPR050695">
    <property type="entry name" value="N-acetylmuramoyl_amidase_3"/>
</dbReference>
<dbReference type="Proteomes" id="UP000321558">
    <property type="component" value="Unassembled WGS sequence"/>
</dbReference>
<keyword evidence="1" id="KW-0378">Hydrolase</keyword>
<dbReference type="PANTHER" id="PTHR30404">
    <property type="entry name" value="N-ACETYLMURAMOYL-L-ALANINE AMIDASE"/>
    <property type="match status" value="1"/>
</dbReference>
<dbReference type="SUPFAM" id="SSF53187">
    <property type="entry name" value="Zn-dependent exopeptidases"/>
    <property type="match status" value="1"/>
</dbReference>
<sequence length="201" mass="21482">MGIALTGMTIPHDSAEAADTRIYIDPGHGGSDPGASANGLQEKDVTLDIALKTRDILNEQYSGHTIKLSRTSDITKSLGARTNEANNWGANFFVSIHINAGGATGYESYTWNGSYDNKERTNAIRRTIHNETVEQTGFTDRGAKQANLHVLRESSAPAVLTENGFIDNAADANKLKSDAFIEEIAQAHADGIAKALGLPAK</sequence>
<dbReference type="PANTHER" id="PTHR30404:SF0">
    <property type="entry name" value="N-ACETYLMURAMOYL-L-ALANINE AMIDASE AMIC"/>
    <property type="match status" value="1"/>
</dbReference>
<dbReference type="Pfam" id="PF01520">
    <property type="entry name" value="Amidase_3"/>
    <property type="match status" value="1"/>
</dbReference>
<reference evidence="3 4" key="1">
    <citation type="submission" date="2019-07" db="EMBL/GenBank/DDBJ databases">
        <title>Whole genome shotgun sequence of Oceanobacillus sojae NBRC 105379.</title>
        <authorList>
            <person name="Hosoyama A."/>
            <person name="Uohara A."/>
            <person name="Ohji S."/>
            <person name="Ichikawa N."/>
        </authorList>
    </citation>
    <scope>NUCLEOTIDE SEQUENCE [LARGE SCALE GENOMIC DNA]</scope>
    <source>
        <strain evidence="3 4">NBRC 105379</strain>
    </source>
</reference>
<keyword evidence="4" id="KW-1185">Reference proteome</keyword>
<dbReference type="GO" id="GO:0009253">
    <property type="term" value="P:peptidoglycan catabolic process"/>
    <property type="evidence" value="ECO:0007669"/>
    <property type="project" value="InterPro"/>
</dbReference>
<organism evidence="3 4">
    <name type="scientific">Oceanobacillus sojae</name>
    <dbReference type="NCBI Taxonomy" id="582851"/>
    <lineage>
        <taxon>Bacteria</taxon>
        <taxon>Bacillati</taxon>
        <taxon>Bacillota</taxon>
        <taxon>Bacilli</taxon>
        <taxon>Bacillales</taxon>
        <taxon>Bacillaceae</taxon>
        <taxon>Oceanobacillus</taxon>
    </lineage>
</organism>
<evidence type="ECO:0000256" key="1">
    <source>
        <dbReference type="ARBA" id="ARBA00022801"/>
    </source>
</evidence>
<dbReference type="Gene3D" id="3.40.630.40">
    <property type="entry name" value="Zn-dependent exopeptidases"/>
    <property type="match status" value="1"/>
</dbReference>
<evidence type="ECO:0000313" key="4">
    <source>
        <dbReference type="Proteomes" id="UP000321558"/>
    </source>
</evidence>
<feature type="domain" description="MurNAc-LAA" evidence="2">
    <location>
        <begin position="82"/>
        <end position="193"/>
    </location>
</feature>
<dbReference type="EMBL" id="BJYM01000026">
    <property type="protein sequence ID" value="GEN89666.1"/>
    <property type="molecule type" value="Genomic_DNA"/>
</dbReference>
<dbReference type="GO" id="GO:0030288">
    <property type="term" value="C:outer membrane-bounded periplasmic space"/>
    <property type="evidence" value="ECO:0007669"/>
    <property type="project" value="TreeGrafter"/>
</dbReference>
<evidence type="ECO:0000313" key="3">
    <source>
        <dbReference type="EMBL" id="GEN89666.1"/>
    </source>
</evidence>
<dbReference type="CDD" id="cd02696">
    <property type="entry name" value="MurNAc-LAA"/>
    <property type="match status" value="1"/>
</dbReference>
<evidence type="ECO:0000259" key="2">
    <source>
        <dbReference type="SMART" id="SM00646"/>
    </source>
</evidence>